<organism evidence="5 6">
    <name type="scientific">Pontibacter diazotrophicus</name>
    <dbReference type="NCBI Taxonomy" id="1400979"/>
    <lineage>
        <taxon>Bacteria</taxon>
        <taxon>Pseudomonadati</taxon>
        <taxon>Bacteroidota</taxon>
        <taxon>Cytophagia</taxon>
        <taxon>Cytophagales</taxon>
        <taxon>Hymenobacteraceae</taxon>
        <taxon>Pontibacter</taxon>
    </lineage>
</organism>
<dbReference type="RefSeq" id="WP_115563973.1">
    <property type="nucleotide sequence ID" value="NZ_QRGR01000003.1"/>
</dbReference>
<dbReference type="Gene3D" id="3.40.50.1000">
    <property type="entry name" value="HAD superfamily/HAD-like"/>
    <property type="match status" value="1"/>
</dbReference>
<dbReference type="PANTHER" id="PTHR43434">
    <property type="entry name" value="PHOSPHOGLYCOLATE PHOSPHATASE"/>
    <property type="match status" value="1"/>
</dbReference>
<dbReference type="Pfam" id="PF00702">
    <property type="entry name" value="Hydrolase"/>
    <property type="match status" value="1"/>
</dbReference>
<reference evidence="6" key="1">
    <citation type="submission" date="2018-08" db="EMBL/GenBank/DDBJ databases">
        <authorList>
            <person name="Liu Z.-W."/>
            <person name="Du Z.-J."/>
        </authorList>
    </citation>
    <scope>NUCLEOTIDE SEQUENCE [LARGE SCALE GENOMIC DNA]</scope>
    <source>
        <strain evidence="6">H4X</strain>
    </source>
</reference>
<protein>
    <recommendedName>
        <fullName evidence="4">phosphoglycolate phosphatase</fullName>
        <ecNumber evidence="4">3.1.3.18</ecNumber>
    </recommendedName>
</protein>
<comment type="caution">
    <text evidence="5">The sequence shown here is derived from an EMBL/GenBank/DDBJ whole genome shotgun (WGS) entry which is preliminary data.</text>
</comment>
<comment type="similarity">
    <text evidence="3">Belongs to the HAD-like hydrolase superfamily. CbbY/CbbZ/Gph/YieH family.</text>
</comment>
<evidence type="ECO:0000313" key="5">
    <source>
        <dbReference type="EMBL" id="RDV16699.1"/>
    </source>
</evidence>
<keyword evidence="6" id="KW-1185">Reference proteome</keyword>
<dbReference type="SUPFAM" id="SSF56784">
    <property type="entry name" value="HAD-like"/>
    <property type="match status" value="1"/>
</dbReference>
<accession>A0A3D8LGW6</accession>
<dbReference type="NCBIfam" id="TIGR01549">
    <property type="entry name" value="HAD-SF-IA-v1"/>
    <property type="match status" value="1"/>
</dbReference>
<dbReference type="InterPro" id="IPR006439">
    <property type="entry name" value="HAD-SF_hydro_IA"/>
</dbReference>
<gene>
    <name evidence="5" type="ORF">DXT99_02640</name>
</gene>
<evidence type="ECO:0000256" key="1">
    <source>
        <dbReference type="ARBA" id="ARBA00000830"/>
    </source>
</evidence>
<dbReference type="InterPro" id="IPR050155">
    <property type="entry name" value="HAD-like_hydrolase_sf"/>
</dbReference>
<comment type="pathway">
    <text evidence="2">Organic acid metabolism; glycolate biosynthesis; glycolate from 2-phosphoglycolate: step 1/1.</text>
</comment>
<keyword evidence="5" id="KW-0378">Hydrolase</keyword>
<dbReference type="AlphaFoldDB" id="A0A3D8LGW6"/>
<evidence type="ECO:0000313" key="6">
    <source>
        <dbReference type="Proteomes" id="UP000256708"/>
    </source>
</evidence>
<dbReference type="GO" id="GO:0006281">
    <property type="term" value="P:DNA repair"/>
    <property type="evidence" value="ECO:0007669"/>
    <property type="project" value="TreeGrafter"/>
</dbReference>
<dbReference type="OrthoDB" id="9807630at2"/>
<dbReference type="SFLD" id="SFLDG01129">
    <property type="entry name" value="C1.5:_HAD__Beta-PGM__Phosphata"/>
    <property type="match status" value="1"/>
</dbReference>
<dbReference type="Proteomes" id="UP000256708">
    <property type="component" value="Unassembled WGS sequence"/>
</dbReference>
<dbReference type="EC" id="3.1.3.18" evidence="4"/>
<sequence length="241" mass="28123">MQHEQTSGLDWGGVKAVIFDVDGTLYDQSKLRKKMLFALLNYYTWRPWRIKEMMMLSHFRDERERRAGHGCLDLEHAQYVWCAEKKGYSVNEIREVVERWIFQHPIRYLAGCMYPGTQELFNMLRQHNIKIAIYSDYKAHDKLNAMGLAADLVVSSTDPEVNQLKPDPKGLLYVVDQLGFAPADCLFIGDRQEMDGECALRANMPYLIIDKKPFRQFDFFANLTHTLTYNSLEHGTQYSTH</sequence>
<dbReference type="SFLD" id="SFLDS00003">
    <property type="entry name" value="Haloacid_Dehalogenase"/>
    <property type="match status" value="1"/>
</dbReference>
<name>A0A3D8LGW6_9BACT</name>
<proteinExistence type="inferred from homology"/>
<dbReference type="InterPro" id="IPR023214">
    <property type="entry name" value="HAD_sf"/>
</dbReference>
<dbReference type="PANTHER" id="PTHR43434:SF1">
    <property type="entry name" value="PHOSPHOGLYCOLATE PHOSPHATASE"/>
    <property type="match status" value="1"/>
</dbReference>
<evidence type="ECO:0000256" key="3">
    <source>
        <dbReference type="ARBA" id="ARBA00006171"/>
    </source>
</evidence>
<evidence type="ECO:0000256" key="2">
    <source>
        <dbReference type="ARBA" id="ARBA00004818"/>
    </source>
</evidence>
<dbReference type="GO" id="GO:0005829">
    <property type="term" value="C:cytosol"/>
    <property type="evidence" value="ECO:0007669"/>
    <property type="project" value="TreeGrafter"/>
</dbReference>
<dbReference type="EMBL" id="QRGR01000003">
    <property type="protein sequence ID" value="RDV16699.1"/>
    <property type="molecule type" value="Genomic_DNA"/>
</dbReference>
<evidence type="ECO:0000256" key="4">
    <source>
        <dbReference type="ARBA" id="ARBA00013078"/>
    </source>
</evidence>
<comment type="catalytic activity">
    <reaction evidence="1">
        <text>2-phosphoglycolate + H2O = glycolate + phosphate</text>
        <dbReference type="Rhea" id="RHEA:14369"/>
        <dbReference type="ChEBI" id="CHEBI:15377"/>
        <dbReference type="ChEBI" id="CHEBI:29805"/>
        <dbReference type="ChEBI" id="CHEBI:43474"/>
        <dbReference type="ChEBI" id="CHEBI:58033"/>
        <dbReference type="EC" id="3.1.3.18"/>
    </reaction>
</comment>
<dbReference type="GO" id="GO:0008967">
    <property type="term" value="F:phosphoglycolate phosphatase activity"/>
    <property type="evidence" value="ECO:0007669"/>
    <property type="project" value="UniProtKB-EC"/>
</dbReference>
<dbReference type="InterPro" id="IPR036412">
    <property type="entry name" value="HAD-like_sf"/>
</dbReference>